<evidence type="ECO:0000313" key="1">
    <source>
        <dbReference type="EMBL" id="VVE61963.1"/>
    </source>
</evidence>
<dbReference type="Proteomes" id="UP000414136">
    <property type="component" value="Unassembled WGS sequence"/>
</dbReference>
<organism evidence="1 2">
    <name type="scientific">Pandoraea captiosa</name>
    <dbReference type="NCBI Taxonomy" id="2508302"/>
    <lineage>
        <taxon>Bacteria</taxon>
        <taxon>Pseudomonadati</taxon>
        <taxon>Pseudomonadota</taxon>
        <taxon>Betaproteobacteria</taxon>
        <taxon>Burkholderiales</taxon>
        <taxon>Burkholderiaceae</taxon>
        <taxon>Pandoraea</taxon>
    </lineage>
</organism>
<protein>
    <submittedName>
        <fullName evidence="1">Uncharacterized protein</fullName>
    </submittedName>
</protein>
<sequence>MNVVLPIVQRQCAPAVVIPPDAWFPHTPPYSPSQRPFIGPFSVPNETDGERRAVPLQCDARGVNSRRGLWSAPQHATQESPE</sequence>
<accession>A0A5E4ZNZ2</accession>
<name>A0A5E4ZNZ2_9BURK</name>
<gene>
    <name evidence="1" type="ORF">PCA31118_00853</name>
</gene>
<keyword evidence="2" id="KW-1185">Reference proteome</keyword>
<dbReference type="EMBL" id="CABPSQ010000001">
    <property type="protein sequence ID" value="VVE61963.1"/>
    <property type="molecule type" value="Genomic_DNA"/>
</dbReference>
<evidence type="ECO:0000313" key="2">
    <source>
        <dbReference type="Proteomes" id="UP000414136"/>
    </source>
</evidence>
<proteinExistence type="predicted"/>
<reference evidence="1 2" key="1">
    <citation type="submission" date="2019-08" db="EMBL/GenBank/DDBJ databases">
        <authorList>
            <person name="Peeters C."/>
        </authorList>
    </citation>
    <scope>NUCLEOTIDE SEQUENCE [LARGE SCALE GENOMIC DNA]</scope>
    <source>
        <strain evidence="1 2">LMG 31118</strain>
    </source>
</reference>
<dbReference type="AlphaFoldDB" id="A0A5E4ZNZ2"/>